<organism evidence="1 2">
    <name type="scientific">Vespula squamosa</name>
    <name type="common">Southern yellow jacket</name>
    <name type="synonym">Wasp</name>
    <dbReference type="NCBI Taxonomy" id="30214"/>
    <lineage>
        <taxon>Eukaryota</taxon>
        <taxon>Metazoa</taxon>
        <taxon>Ecdysozoa</taxon>
        <taxon>Arthropoda</taxon>
        <taxon>Hexapoda</taxon>
        <taxon>Insecta</taxon>
        <taxon>Pterygota</taxon>
        <taxon>Neoptera</taxon>
        <taxon>Endopterygota</taxon>
        <taxon>Hymenoptera</taxon>
        <taxon>Apocrita</taxon>
        <taxon>Aculeata</taxon>
        <taxon>Vespoidea</taxon>
        <taxon>Vespidae</taxon>
        <taxon>Vespinae</taxon>
        <taxon>Vespula</taxon>
    </lineage>
</organism>
<dbReference type="AlphaFoldDB" id="A0ABD2B3H2"/>
<sequence>MNDIRYNDSITNNKIKKKRIDENLCLTRSTSANLIKSTAFNVLNDYEINRFVMLVHARFLSLRRSSKKIYYSKMNILTFHHKKDKSIYNRADTNEERVDGHFQLPREQKTRKVDSATCEDILLINYPKLTGVRRASTTIGP</sequence>
<dbReference type="Proteomes" id="UP001607302">
    <property type="component" value="Unassembled WGS sequence"/>
</dbReference>
<protein>
    <submittedName>
        <fullName evidence="1">Uncharacterized protein</fullName>
    </submittedName>
</protein>
<keyword evidence="2" id="KW-1185">Reference proteome</keyword>
<gene>
    <name evidence="1" type="ORF">V1478_007560</name>
</gene>
<name>A0ABD2B3H2_VESSQ</name>
<evidence type="ECO:0000313" key="1">
    <source>
        <dbReference type="EMBL" id="KAL2727282.1"/>
    </source>
</evidence>
<accession>A0ABD2B3H2</accession>
<proteinExistence type="predicted"/>
<dbReference type="EMBL" id="JAUDFV010000133">
    <property type="protein sequence ID" value="KAL2727282.1"/>
    <property type="molecule type" value="Genomic_DNA"/>
</dbReference>
<reference evidence="1 2" key="1">
    <citation type="journal article" date="2024" name="Ann. Entomol. Soc. Am.">
        <title>Genomic analyses of the southern and eastern yellowjacket wasps (Hymenoptera: Vespidae) reveal evolutionary signatures of social life.</title>
        <authorList>
            <person name="Catto M.A."/>
            <person name="Caine P.B."/>
            <person name="Orr S.E."/>
            <person name="Hunt B.G."/>
            <person name="Goodisman M.A.D."/>
        </authorList>
    </citation>
    <scope>NUCLEOTIDE SEQUENCE [LARGE SCALE GENOMIC DNA]</scope>
    <source>
        <strain evidence="1">233</strain>
        <tissue evidence="1">Head and thorax</tissue>
    </source>
</reference>
<evidence type="ECO:0000313" key="2">
    <source>
        <dbReference type="Proteomes" id="UP001607302"/>
    </source>
</evidence>
<comment type="caution">
    <text evidence="1">The sequence shown here is derived from an EMBL/GenBank/DDBJ whole genome shotgun (WGS) entry which is preliminary data.</text>
</comment>